<dbReference type="InterPro" id="IPR004875">
    <property type="entry name" value="DDE_SF_endonuclease_dom"/>
</dbReference>
<keyword evidence="4" id="KW-0175">Coiled coil</keyword>
<evidence type="ECO:0000256" key="3">
    <source>
        <dbReference type="ARBA" id="ARBA00023242"/>
    </source>
</evidence>
<dbReference type="STRING" id="183478.A0A364MRF4"/>
<keyword evidence="3" id="KW-0539">Nucleus</keyword>
<dbReference type="PANTHER" id="PTHR19303">
    <property type="entry name" value="TRANSPOSON"/>
    <property type="match status" value="1"/>
</dbReference>
<feature type="coiled-coil region" evidence="4">
    <location>
        <begin position="364"/>
        <end position="391"/>
    </location>
</feature>
<dbReference type="Proteomes" id="UP000249619">
    <property type="component" value="Unassembled WGS sequence"/>
</dbReference>
<dbReference type="InterPro" id="IPR050863">
    <property type="entry name" value="CenT-Element_Derived"/>
</dbReference>
<dbReference type="GO" id="GO:0005634">
    <property type="term" value="C:nucleus"/>
    <property type="evidence" value="ECO:0007669"/>
    <property type="project" value="UniProtKB-SubCell"/>
</dbReference>
<dbReference type="Pfam" id="PF05225">
    <property type="entry name" value="HTH_psq"/>
    <property type="match status" value="1"/>
</dbReference>
<comment type="subcellular location">
    <subcellularLocation>
        <location evidence="1">Nucleus</location>
    </subcellularLocation>
</comment>
<evidence type="ECO:0000256" key="1">
    <source>
        <dbReference type="ARBA" id="ARBA00004123"/>
    </source>
</evidence>
<dbReference type="PANTHER" id="PTHR19303:SF74">
    <property type="entry name" value="POGO TRANSPOSABLE ELEMENT WITH KRAB DOMAIN"/>
    <property type="match status" value="1"/>
</dbReference>
<feature type="compositionally biased region" description="Basic and acidic residues" evidence="5">
    <location>
        <begin position="468"/>
        <end position="483"/>
    </location>
</feature>
<feature type="region of interest" description="Disordered" evidence="5">
    <location>
        <begin position="468"/>
        <end position="560"/>
    </location>
</feature>
<dbReference type="PROSITE" id="PS51253">
    <property type="entry name" value="HTH_CENPB"/>
    <property type="match status" value="1"/>
</dbReference>
<dbReference type="InterPro" id="IPR006600">
    <property type="entry name" value="HTH_CenpB_DNA-bd_dom"/>
</dbReference>
<feature type="domain" description="HTH CENPB-type" evidence="6">
    <location>
        <begin position="49"/>
        <end position="114"/>
    </location>
</feature>
<sequence>MDPIQEAIEYIESREAGDKLSYRQVAKLFGVDRTTLSRRHKGSQVSHEAKCANQQQLNPQQEDEVISYIEKATRGGLPPTGSILRNFGSAVAQHEVSDSWVTRFQHRHPDELISKWDTGMDRERHLADSKRKYELYFNLLHSKMREHGIDARNTYNMDEKGFFVGIAHRRKRIFSKAVYESGERTQAISDGNREFATGWSNNELGLAWLQQVFERHTAAKARRQWRLLILDGHGSHVTPEFLEYCEAKRIMVMVYPPHSTHSLQPLDVVLFGPLSSHYTEQLTQHLQRTQGLSRITKQDFYRHFWPAWSSTMTHDLILKRFQATGEPGTGEQGDGDTWPQLRKIFDAAVADKAKVEAKRLSQGLHSLQVNNAILHAENEELRAELNLIRKRPIKSTTLATREGDEWHGGAVFYSPRKLASERARKAAELDEAAKLQLQKARDRDIKAAETAHKKQAQEAAKVALQQAKIERDRERQQRAEELAASRALKKQQQQAATAQKSHNTANTCKRKASHKAAKNLTKRRRVAAASGHVNAGPPAASPPPKNSARGRQIKTPARYK</sequence>
<keyword evidence="8" id="KW-1185">Reference proteome</keyword>
<protein>
    <submittedName>
        <fullName evidence="7">Pogo transposable</fullName>
    </submittedName>
</protein>
<evidence type="ECO:0000313" key="7">
    <source>
        <dbReference type="EMBL" id="RAR00395.1"/>
    </source>
</evidence>
<proteinExistence type="predicted"/>
<feature type="compositionally biased region" description="Basic residues" evidence="5">
    <location>
        <begin position="508"/>
        <end position="526"/>
    </location>
</feature>
<evidence type="ECO:0000256" key="4">
    <source>
        <dbReference type="SAM" id="Coils"/>
    </source>
</evidence>
<evidence type="ECO:0000256" key="5">
    <source>
        <dbReference type="SAM" id="MobiDB-lite"/>
    </source>
</evidence>
<feature type="compositionally biased region" description="Low complexity" evidence="5">
    <location>
        <begin position="484"/>
        <end position="500"/>
    </location>
</feature>
<dbReference type="Pfam" id="PF03184">
    <property type="entry name" value="DDE_1"/>
    <property type="match status" value="1"/>
</dbReference>
<evidence type="ECO:0000256" key="2">
    <source>
        <dbReference type="ARBA" id="ARBA00023125"/>
    </source>
</evidence>
<evidence type="ECO:0000259" key="6">
    <source>
        <dbReference type="PROSITE" id="PS51253"/>
    </source>
</evidence>
<name>A0A364MRF4_STELY</name>
<dbReference type="AlphaFoldDB" id="A0A364MRF4"/>
<accession>A0A364MRF4</accession>
<dbReference type="GO" id="GO:0003677">
    <property type="term" value="F:DNA binding"/>
    <property type="evidence" value="ECO:0007669"/>
    <property type="project" value="UniProtKB-KW"/>
</dbReference>
<keyword evidence="2" id="KW-0238">DNA-binding</keyword>
<comment type="caution">
    <text evidence="7">The sequence shown here is derived from an EMBL/GenBank/DDBJ whole genome shotgun (WGS) entry which is preliminary data.</text>
</comment>
<dbReference type="EMBL" id="QGDH01000378">
    <property type="protein sequence ID" value="RAR00395.1"/>
    <property type="molecule type" value="Genomic_DNA"/>
</dbReference>
<evidence type="ECO:0000313" key="8">
    <source>
        <dbReference type="Proteomes" id="UP000249619"/>
    </source>
</evidence>
<dbReference type="InterPro" id="IPR007889">
    <property type="entry name" value="HTH_Psq"/>
</dbReference>
<organism evidence="7 8">
    <name type="scientific">Stemphylium lycopersici</name>
    <name type="common">Tomato gray leaf spot disease fungus</name>
    <name type="synonym">Thyrospora lycopersici</name>
    <dbReference type="NCBI Taxonomy" id="183478"/>
    <lineage>
        <taxon>Eukaryota</taxon>
        <taxon>Fungi</taxon>
        <taxon>Dikarya</taxon>
        <taxon>Ascomycota</taxon>
        <taxon>Pezizomycotina</taxon>
        <taxon>Dothideomycetes</taxon>
        <taxon>Pleosporomycetidae</taxon>
        <taxon>Pleosporales</taxon>
        <taxon>Pleosporineae</taxon>
        <taxon>Pleosporaceae</taxon>
        <taxon>Stemphylium</taxon>
    </lineage>
</organism>
<reference evidence="8" key="1">
    <citation type="submission" date="2018-05" db="EMBL/GenBank/DDBJ databases">
        <title>Draft genome sequence of Stemphylium lycopersici strain CIDEFI 213.</title>
        <authorList>
            <person name="Medina R."/>
            <person name="Franco M.E.E."/>
            <person name="Lucentini C.G."/>
            <person name="Saparrat M.C.N."/>
            <person name="Balatti P.A."/>
        </authorList>
    </citation>
    <scope>NUCLEOTIDE SEQUENCE [LARGE SCALE GENOMIC DNA]</scope>
    <source>
        <strain evidence="8">CIDEFI 213</strain>
    </source>
</reference>
<gene>
    <name evidence="7" type="ORF">DDE83_009108</name>
</gene>
<dbReference type="Pfam" id="PF03221">
    <property type="entry name" value="HTH_Tnp_Tc5"/>
    <property type="match status" value="1"/>
</dbReference>